<dbReference type="Proteomes" id="UP000309128">
    <property type="component" value="Unassembled WGS sequence"/>
</dbReference>
<protein>
    <recommendedName>
        <fullName evidence="4">Secreted protein</fullName>
    </recommendedName>
</protein>
<dbReference type="EMBL" id="VCKY01000082">
    <property type="protein sequence ID" value="TMR17077.1"/>
    <property type="molecule type" value="Genomic_DNA"/>
</dbReference>
<proteinExistence type="predicted"/>
<evidence type="ECO:0000313" key="3">
    <source>
        <dbReference type="Proteomes" id="UP000309128"/>
    </source>
</evidence>
<organism evidence="2 3">
    <name type="scientific">Nonomuraea turkmeniaca</name>
    <dbReference type="NCBI Taxonomy" id="103838"/>
    <lineage>
        <taxon>Bacteria</taxon>
        <taxon>Bacillati</taxon>
        <taxon>Actinomycetota</taxon>
        <taxon>Actinomycetes</taxon>
        <taxon>Streptosporangiales</taxon>
        <taxon>Streptosporangiaceae</taxon>
        <taxon>Nonomuraea</taxon>
    </lineage>
</organism>
<evidence type="ECO:0000313" key="2">
    <source>
        <dbReference type="EMBL" id="TMR17077.1"/>
    </source>
</evidence>
<keyword evidence="1" id="KW-0732">Signal</keyword>
<accession>A0A5S4FEP4</accession>
<keyword evidence="3" id="KW-1185">Reference proteome</keyword>
<evidence type="ECO:0000256" key="1">
    <source>
        <dbReference type="SAM" id="SignalP"/>
    </source>
</evidence>
<feature type="signal peptide" evidence="1">
    <location>
        <begin position="1"/>
        <end position="17"/>
    </location>
</feature>
<sequence>MSTTRSAAVLASGTANAAKLFVAALAFTSAYVGFSAYSSASSTPEPARTVSLSAQEVPITERLSAQAGKVTVSVLADGGAGCAKSYVARSVVLNPDPAQGMAYGWRLSRWSSATKSWRTYLVDHDGFAGAARTVEWRPQITGNPGWYRVELTAEDAKTVKSDRFQVSC</sequence>
<reference evidence="2 3" key="1">
    <citation type="submission" date="2019-05" db="EMBL/GenBank/DDBJ databases">
        <title>Draft genome sequence of Nonomuraea turkmeniaca DSM 43926.</title>
        <authorList>
            <person name="Saricaoglu S."/>
            <person name="Isik K."/>
        </authorList>
    </citation>
    <scope>NUCLEOTIDE SEQUENCE [LARGE SCALE GENOMIC DNA]</scope>
    <source>
        <strain evidence="2 3">DSM 43926</strain>
    </source>
</reference>
<dbReference type="RefSeq" id="WP_138668369.1">
    <property type="nucleotide sequence ID" value="NZ_VCKY01000082.1"/>
</dbReference>
<dbReference type="OrthoDB" id="3542889at2"/>
<feature type="chain" id="PRO_5024403051" description="Secreted protein" evidence="1">
    <location>
        <begin position="18"/>
        <end position="168"/>
    </location>
</feature>
<gene>
    <name evidence="2" type="ORF">ETD86_23785</name>
</gene>
<dbReference type="AlphaFoldDB" id="A0A5S4FEP4"/>
<comment type="caution">
    <text evidence="2">The sequence shown here is derived from an EMBL/GenBank/DDBJ whole genome shotgun (WGS) entry which is preliminary data.</text>
</comment>
<name>A0A5S4FEP4_9ACTN</name>
<evidence type="ECO:0008006" key="4">
    <source>
        <dbReference type="Google" id="ProtNLM"/>
    </source>
</evidence>